<evidence type="ECO:0000313" key="3">
    <source>
        <dbReference type="Proteomes" id="UP000536179"/>
    </source>
</evidence>
<dbReference type="EMBL" id="JACHXU010000016">
    <property type="protein sequence ID" value="MBB3208543.1"/>
    <property type="molecule type" value="Genomic_DNA"/>
</dbReference>
<keyword evidence="3" id="KW-1185">Reference proteome</keyword>
<protein>
    <submittedName>
        <fullName evidence="2">Uncharacterized protein</fullName>
    </submittedName>
</protein>
<dbReference type="RefSeq" id="WP_246420365.1">
    <property type="nucleotide sequence ID" value="NZ_JACHXU010000016.1"/>
</dbReference>
<feature type="transmembrane region" description="Helical" evidence="1">
    <location>
        <begin position="87"/>
        <end position="105"/>
    </location>
</feature>
<organism evidence="2 3">
    <name type="scientific">Aporhodopirellula rubra</name>
    <dbReference type="NCBI Taxonomy" id="980271"/>
    <lineage>
        <taxon>Bacteria</taxon>
        <taxon>Pseudomonadati</taxon>
        <taxon>Planctomycetota</taxon>
        <taxon>Planctomycetia</taxon>
        <taxon>Pirellulales</taxon>
        <taxon>Pirellulaceae</taxon>
        <taxon>Aporhodopirellula</taxon>
    </lineage>
</organism>
<feature type="transmembrane region" description="Helical" evidence="1">
    <location>
        <begin position="142"/>
        <end position="165"/>
    </location>
</feature>
<name>A0A7W5E2T8_9BACT</name>
<evidence type="ECO:0000313" key="2">
    <source>
        <dbReference type="EMBL" id="MBB3208543.1"/>
    </source>
</evidence>
<sequence>MTREIGLGFIYGAAMAATLAQPRRFTPQTWCLVVIACGYTTVSLWQSWGDPSSFCHTWVLAGLVCLCRVYDDVRRRIEDFSGESRQFALFDLLMLTTGFALFAAGLRQTSLADREPVYWAGMIVIGGVFPWCVVGLRTENGVASILTCSISVLAAAGLVIGLSWAESTIVQPGRIDMSEAVWRYGGMITAMMLPRLMHQLTRIPFSCPHRHVPNAAR</sequence>
<comment type="caution">
    <text evidence="2">The sequence shown here is derived from an EMBL/GenBank/DDBJ whole genome shotgun (WGS) entry which is preliminary data.</text>
</comment>
<gene>
    <name evidence="2" type="ORF">FHS27_004372</name>
</gene>
<feature type="transmembrane region" description="Helical" evidence="1">
    <location>
        <begin position="29"/>
        <end position="48"/>
    </location>
</feature>
<proteinExistence type="predicted"/>
<keyword evidence="1" id="KW-0472">Membrane</keyword>
<dbReference type="Proteomes" id="UP000536179">
    <property type="component" value="Unassembled WGS sequence"/>
</dbReference>
<reference evidence="2 3" key="1">
    <citation type="submission" date="2020-08" db="EMBL/GenBank/DDBJ databases">
        <title>Genomic Encyclopedia of Type Strains, Phase III (KMG-III): the genomes of soil and plant-associated and newly described type strains.</title>
        <authorList>
            <person name="Whitman W."/>
        </authorList>
    </citation>
    <scope>NUCLEOTIDE SEQUENCE [LARGE SCALE GENOMIC DNA]</scope>
    <source>
        <strain evidence="2 3">CECT 8075</strain>
    </source>
</reference>
<accession>A0A7W5E2T8</accession>
<feature type="transmembrane region" description="Helical" evidence="1">
    <location>
        <begin position="117"/>
        <end position="136"/>
    </location>
</feature>
<keyword evidence="1" id="KW-0812">Transmembrane</keyword>
<keyword evidence="1" id="KW-1133">Transmembrane helix</keyword>
<evidence type="ECO:0000256" key="1">
    <source>
        <dbReference type="SAM" id="Phobius"/>
    </source>
</evidence>
<dbReference type="AlphaFoldDB" id="A0A7W5E2T8"/>